<keyword evidence="10" id="KW-0573">Peptidoglycan synthesis</keyword>
<evidence type="ECO:0000259" key="17">
    <source>
        <dbReference type="Pfam" id="PF07943"/>
    </source>
</evidence>
<evidence type="ECO:0000256" key="1">
    <source>
        <dbReference type="ARBA" id="ARBA00003217"/>
    </source>
</evidence>
<keyword evidence="8" id="KW-0378">Hydrolase</keyword>
<comment type="similarity">
    <text evidence="3 15">Belongs to the peptidase S11 family.</text>
</comment>
<evidence type="ECO:0000256" key="4">
    <source>
        <dbReference type="ARBA" id="ARBA00012448"/>
    </source>
</evidence>
<protein>
    <recommendedName>
        <fullName evidence="4">serine-type D-Ala-D-Ala carboxypeptidase</fullName>
        <ecNumber evidence="4">3.4.16.4</ecNumber>
    </recommendedName>
</protein>
<comment type="pathway">
    <text evidence="2">Cell wall biogenesis; peptidoglycan biosynthesis.</text>
</comment>
<gene>
    <name evidence="18" type="ORF">BACPEC_00708</name>
</gene>
<dbReference type="Pfam" id="PF00768">
    <property type="entry name" value="Peptidase_S11"/>
    <property type="match status" value="2"/>
</dbReference>
<feature type="domain" description="Peptidase S11 D-alanyl-D-alanine carboxypeptidase A N-terminal" evidence="16">
    <location>
        <begin position="37"/>
        <end position="140"/>
    </location>
</feature>
<evidence type="ECO:0000256" key="14">
    <source>
        <dbReference type="PIRSR" id="PIRSR618044-2"/>
    </source>
</evidence>
<dbReference type="GO" id="GO:0006508">
    <property type="term" value="P:proteolysis"/>
    <property type="evidence" value="ECO:0007669"/>
    <property type="project" value="UniProtKB-KW"/>
</dbReference>
<dbReference type="STRING" id="483218.BACPEC_00708"/>
<dbReference type="PANTHER" id="PTHR21581">
    <property type="entry name" value="D-ALANYL-D-ALANINE CARBOXYPEPTIDASE"/>
    <property type="match status" value="1"/>
</dbReference>
<dbReference type="GO" id="GO:0071555">
    <property type="term" value="P:cell wall organization"/>
    <property type="evidence" value="ECO:0007669"/>
    <property type="project" value="UniProtKB-KW"/>
</dbReference>
<feature type="active site" description="Proton acceptor" evidence="13">
    <location>
        <position position="72"/>
    </location>
</feature>
<proteinExistence type="inferred from homology"/>
<accession>B7APV2</accession>
<dbReference type="AlphaFoldDB" id="B7APV2"/>
<organism evidence="18 19">
    <name type="scientific">[Bacteroides] pectinophilus ATCC 43243</name>
    <dbReference type="NCBI Taxonomy" id="483218"/>
    <lineage>
        <taxon>Bacteria</taxon>
        <taxon>Bacillati</taxon>
        <taxon>Bacillota</taxon>
        <taxon>Clostridia</taxon>
        <taxon>Eubacteriales</taxon>
    </lineage>
</organism>
<evidence type="ECO:0000259" key="16">
    <source>
        <dbReference type="Pfam" id="PF00768"/>
    </source>
</evidence>
<keyword evidence="11" id="KW-0961">Cell wall biogenesis/degradation</keyword>
<evidence type="ECO:0000256" key="8">
    <source>
        <dbReference type="ARBA" id="ARBA00022801"/>
    </source>
</evidence>
<keyword evidence="9" id="KW-0133">Cell shape</keyword>
<dbReference type="InterPro" id="IPR018044">
    <property type="entry name" value="Peptidase_S11"/>
</dbReference>
<comment type="catalytic activity">
    <reaction evidence="12">
        <text>Preferential cleavage: (Ac)2-L-Lys-D-Ala-|-D-Ala. Also transpeptidation of peptidyl-alanyl moieties that are N-acyl substituents of D-alanine.</text>
        <dbReference type="EC" id="3.4.16.4"/>
    </reaction>
</comment>
<evidence type="ECO:0000256" key="9">
    <source>
        <dbReference type="ARBA" id="ARBA00022960"/>
    </source>
</evidence>
<evidence type="ECO:0000256" key="2">
    <source>
        <dbReference type="ARBA" id="ARBA00004752"/>
    </source>
</evidence>
<feature type="active site" description="Acyl-ester intermediate" evidence="13">
    <location>
        <position position="69"/>
    </location>
</feature>
<feature type="domain" description="Peptidase S11 D-alanyl-D-alanine carboxypeptidase A N-terminal" evidence="16">
    <location>
        <begin position="165"/>
        <end position="284"/>
    </location>
</feature>
<keyword evidence="19" id="KW-1185">Reference proteome</keyword>
<dbReference type="InterPro" id="IPR012338">
    <property type="entry name" value="Beta-lactam/transpept-like"/>
</dbReference>
<dbReference type="GO" id="GO:0008360">
    <property type="term" value="P:regulation of cell shape"/>
    <property type="evidence" value="ECO:0007669"/>
    <property type="project" value="UniProtKB-KW"/>
</dbReference>
<evidence type="ECO:0000256" key="7">
    <source>
        <dbReference type="ARBA" id="ARBA00022729"/>
    </source>
</evidence>
<evidence type="ECO:0000256" key="11">
    <source>
        <dbReference type="ARBA" id="ARBA00023316"/>
    </source>
</evidence>
<dbReference type="InterPro" id="IPR037167">
    <property type="entry name" value="Peptidase_S11_C_sf"/>
</dbReference>
<dbReference type="InterPro" id="IPR012907">
    <property type="entry name" value="Peptidase_S11_C"/>
</dbReference>
<feature type="binding site" evidence="14">
    <location>
        <position position="257"/>
    </location>
    <ligand>
        <name>substrate</name>
    </ligand>
</feature>
<evidence type="ECO:0000256" key="13">
    <source>
        <dbReference type="PIRSR" id="PIRSR618044-1"/>
    </source>
</evidence>
<reference evidence="18 19" key="1">
    <citation type="submission" date="2008-11" db="EMBL/GenBank/DDBJ databases">
        <title>Draft genome sequence of Bacteroides pectinophilus (ATCC 43243).</title>
        <authorList>
            <person name="Sudarsanam P."/>
            <person name="Ley R."/>
            <person name="Guruge J."/>
            <person name="Turnbaugh P.J."/>
            <person name="Mahowald M."/>
            <person name="Liep D."/>
            <person name="Gordon J."/>
        </authorList>
    </citation>
    <scope>NUCLEOTIDE SEQUENCE [LARGE SCALE GENOMIC DNA]</scope>
    <source>
        <strain evidence="18 19">ATCC 43243</strain>
    </source>
</reference>
<name>B7APV2_9FIRM</name>
<sequence>MSVIKRLLIVIMAALLSFTIPFQYRIYAAATRTPAALSQLYARYAALIDADSGRVLFEKNGYEAAPNASTTKIMTCLLALELGNPDDVVTVSSYAASMPDVQLNIKKGEHYRLNDLLYSLMLQSHNDSAVAIAEHIASSYLDGGSYHSDAASRSSEESRRLVQIFAAAMNERAAAIGCSSAHFVTPNGLDAEDENGPHSISAVDLARILAVCIQNEEFIHITRTRNYSFNNLDNTATRSVHNTNAFLDMMDGVICGKTGFTGNAGYCYTCAYASDGRRFVSVVLACGWPGNKTYKWKDTRKILEYAKASYYYRDIFVPIDDYRNICVSDGTTEYVETYIPDSLSMLIADTDVVNVTYNLPGTIKAPVNDKDIVGSADIYINDSLTASLPIYARGNCTKIDYIFCVRKILLYFTLMNY</sequence>
<dbReference type="eggNOG" id="COG1686">
    <property type="taxonomic scope" value="Bacteria"/>
</dbReference>
<keyword evidence="6" id="KW-0645">Protease</keyword>
<evidence type="ECO:0000313" key="19">
    <source>
        <dbReference type="Proteomes" id="UP000003136"/>
    </source>
</evidence>
<evidence type="ECO:0000256" key="6">
    <source>
        <dbReference type="ARBA" id="ARBA00022670"/>
    </source>
</evidence>
<dbReference type="InterPro" id="IPR001967">
    <property type="entry name" value="Peptidase_S11_N"/>
</dbReference>
<comment type="function">
    <text evidence="1">Removes C-terminal D-alanyl residues from sugar-peptide cell wall precursors.</text>
</comment>
<dbReference type="EMBL" id="ABVQ01000035">
    <property type="protein sequence ID" value="EEC57724.1"/>
    <property type="molecule type" value="Genomic_DNA"/>
</dbReference>
<dbReference type="Gene3D" id="3.40.710.10">
    <property type="entry name" value="DD-peptidase/beta-lactamase superfamily"/>
    <property type="match status" value="1"/>
</dbReference>
<dbReference type="PANTHER" id="PTHR21581:SF33">
    <property type="entry name" value="D-ALANYL-D-ALANINE CARBOXYPEPTIDASE DACB"/>
    <property type="match status" value="1"/>
</dbReference>
<dbReference type="GO" id="GO:0009252">
    <property type="term" value="P:peptidoglycan biosynthetic process"/>
    <property type="evidence" value="ECO:0007669"/>
    <property type="project" value="UniProtKB-UniPathway"/>
</dbReference>
<reference evidence="18 19" key="2">
    <citation type="submission" date="2008-11" db="EMBL/GenBank/DDBJ databases">
        <authorList>
            <person name="Fulton L."/>
            <person name="Clifton S."/>
            <person name="Fulton B."/>
            <person name="Xu J."/>
            <person name="Minx P."/>
            <person name="Pepin K.H."/>
            <person name="Johnson M."/>
            <person name="Bhonagiri V."/>
            <person name="Nash W.E."/>
            <person name="Mardis E.R."/>
            <person name="Wilson R.K."/>
        </authorList>
    </citation>
    <scope>NUCLEOTIDE SEQUENCE [LARGE SCALE GENOMIC DNA]</scope>
    <source>
        <strain evidence="18 19">ATCC 43243</strain>
    </source>
</reference>
<evidence type="ECO:0000256" key="15">
    <source>
        <dbReference type="RuleBase" id="RU004016"/>
    </source>
</evidence>
<keyword evidence="7" id="KW-0732">Signal</keyword>
<dbReference type="Pfam" id="PF07943">
    <property type="entry name" value="PBP5_C"/>
    <property type="match status" value="1"/>
</dbReference>
<evidence type="ECO:0000313" key="18">
    <source>
        <dbReference type="EMBL" id="EEC57724.1"/>
    </source>
</evidence>
<evidence type="ECO:0000256" key="5">
    <source>
        <dbReference type="ARBA" id="ARBA00022645"/>
    </source>
</evidence>
<evidence type="ECO:0000256" key="12">
    <source>
        <dbReference type="ARBA" id="ARBA00034000"/>
    </source>
</evidence>
<dbReference type="Proteomes" id="UP000003136">
    <property type="component" value="Unassembled WGS sequence"/>
</dbReference>
<dbReference type="Gene3D" id="2.60.410.10">
    <property type="entry name" value="D-Ala-D-Ala carboxypeptidase, C-terminal domain"/>
    <property type="match status" value="1"/>
</dbReference>
<evidence type="ECO:0000256" key="3">
    <source>
        <dbReference type="ARBA" id="ARBA00007164"/>
    </source>
</evidence>
<dbReference type="InterPro" id="IPR015956">
    <property type="entry name" value="Peniciliin-bd_prot_C_sf"/>
</dbReference>
<dbReference type="EC" id="3.4.16.4" evidence="4"/>
<dbReference type="UniPathway" id="UPA00219"/>
<dbReference type="GO" id="GO:0009002">
    <property type="term" value="F:serine-type D-Ala-D-Ala carboxypeptidase activity"/>
    <property type="evidence" value="ECO:0007669"/>
    <property type="project" value="UniProtKB-EC"/>
</dbReference>
<feature type="domain" description="Peptidase S11 D-Ala-D-Ala carboxypeptidase A C-terminal" evidence="17">
    <location>
        <begin position="324"/>
        <end position="394"/>
    </location>
</feature>
<dbReference type="SUPFAM" id="SSF69189">
    <property type="entry name" value="Penicillin-binding protein associated domain"/>
    <property type="match status" value="1"/>
</dbReference>
<evidence type="ECO:0000256" key="10">
    <source>
        <dbReference type="ARBA" id="ARBA00022984"/>
    </source>
</evidence>
<dbReference type="PRINTS" id="PR00725">
    <property type="entry name" value="DADACBPTASE1"/>
</dbReference>
<dbReference type="SUPFAM" id="SSF56601">
    <property type="entry name" value="beta-lactamase/transpeptidase-like"/>
    <property type="match status" value="1"/>
</dbReference>
<dbReference type="HOGENOM" id="CLU_027070_7_0_9"/>
<feature type="active site" evidence="13">
    <location>
        <position position="124"/>
    </location>
</feature>
<keyword evidence="5" id="KW-0121">Carboxypeptidase</keyword>